<dbReference type="Gene3D" id="1.10.287.130">
    <property type="match status" value="1"/>
</dbReference>
<dbReference type="Proteomes" id="UP000198779">
    <property type="component" value="Unassembled WGS sequence"/>
</dbReference>
<evidence type="ECO:0000256" key="2">
    <source>
        <dbReference type="ARBA" id="ARBA00012438"/>
    </source>
</evidence>
<dbReference type="CDD" id="cd00082">
    <property type="entry name" value="HisKA"/>
    <property type="match status" value="1"/>
</dbReference>
<dbReference type="PANTHER" id="PTHR43711:SF1">
    <property type="entry name" value="HISTIDINE KINASE 1"/>
    <property type="match status" value="1"/>
</dbReference>
<organism evidence="7 8">
    <name type="scientific">Prevotella communis</name>
    <dbReference type="NCBI Taxonomy" id="2913614"/>
    <lineage>
        <taxon>Bacteria</taxon>
        <taxon>Pseudomonadati</taxon>
        <taxon>Bacteroidota</taxon>
        <taxon>Bacteroidia</taxon>
        <taxon>Bacteroidales</taxon>
        <taxon>Prevotellaceae</taxon>
        <taxon>Prevotella</taxon>
    </lineage>
</organism>
<evidence type="ECO:0000259" key="6">
    <source>
        <dbReference type="PROSITE" id="PS50109"/>
    </source>
</evidence>
<evidence type="ECO:0000256" key="3">
    <source>
        <dbReference type="ARBA" id="ARBA00022679"/>
    </source>
</evidence>
<feature type="domain" description="Histidine kinase" evidence="6">
    <location>
        <begin position="34"/>
        <end position="252"/>
    </location>
</feature>
<evidence type="ECO:0000256" key="5">
    <source>
        <dbReference type="ARBA" id="ARBA00023012"/>
    </source>
</evidence>
<dbReference type="InterPro" id="IPR050736">
    <property type="entry name" value="Sensor_HK_Regulatory"/>
</dbReference>
<dbReference type="Pfam" id="PF00512">
    <property type="entry name" value="HisKA"/>
    <property type="match status" value="1"/>
</dbReference>
<dbReference type="RefSeq" id="WP_176944230.1">
    <property type="nucleotide sequence ID" value="NZ_FNCQ01000002.1"/>
</dbReference>
<evidence type="ECO:0000256" key="1">
    <source>
        <dbReference type="ARBA" id="ARBA00000085"/>
    </source>
</evidence>
<dbReference type="EC" id="2.7.13.3" evidence="2"/>
<reference evidence="8" key="1">
    <citation type="submission" date="2016-10" db="EMBL/GenBank/DDBJ databases">
        <authorList>
            <person name="Varghese N."/>
            <person name="Submissions S."/>
        </authorList>
    </citation>
    <scope>NUCLEOTIDE SEQUENCE [LARGE SCALE GENOMIC DNA]</scope>
    <source>
        <strain evidence="8">BP1-148</strain>
    </source>
</reference>
<evidence type="ECO:0000256" key="4">
    <source>
        <dbReference type="ARBA" id="ARBA00022777"/>
    </source>
</evidence>
<dbReference type="InterPro" id="IPR003594">
    <property type="entry name" value="HATPase_dom"/>
</dbReference>
<gene>
    <name evidence="7" type="ORF">SAMN04487901_10264</name>
</gene>
<dbReference type="PANTHER" id="PTHR43711">
    <property type="entry name" value="TWO-COMPONENT HISTIDINE KINASE"/>
    <property type="match status" value="1"/>
</dbReference>
<evidence type="ECO:0000313" key="8">
    <source>
        <dbReference type="Proteomes" id="UP000198779"/>
    </source>
</evidence>
<dbReference type="InterPro" id="IPR036890">
    <property type="entry name" value="HATPase_C_sf"/>
</dbReference>
<dbReference type="SUPFAM" id="SSF47384">
    <property type="entry name" value="Homodimeric domain of signal transducing histidine kinase"/>
    <property type="match status" value="1"/>
</dbReference>
<dbReference type="Gene3D" id="3.30.565.10">
    <property type="entry name" value="Histidine kinase-like ATPase, C-terminal domain"/>
    <property type="match status" value="1"/>
</dbReference>
<dbReference type="AlphaFoldDB" id="A0A1G7T020"/>
<keyword evidence="4 7" id="KW-0418">Kinase</keyword>
<dbReference type="InterPro" id="IPR003661">
    <property type="entry name" value="HisK_dim/P_dom"/>
</dbReference>
<keyword evidence="5" id="KW-0902">Two-component regulatory system</keyword>
<dbReference type="SMART" id="SM00388">
    <property type="entry name" value="HisKA"/>
    <property type="match status" value="1"/>
</dbReference>
<accession>A0A1G7T020</accession>
<dbReference type="PROSITE" id="PS50109">
    <property type="entry name" value="HIS_KIN"/>
    <property type="match status" value="1"/>
</dbReference>
<dbReference type="InterPro" id="IPR036097">
    <property type="entry name" value="HisK_dim/P_sf"/>
</dbReference>
<dbReference type="STRING" id="645274.SAMN04487901_10264"/>
<sequence length="260" mass="29807">MIFYFIFKYYNNQLKRELRRARKSEQLKSVFLANVSRSLRTPLNAILGYSNLILSEKDESMRPEQVRDMVSLIRADSQQLLDFISYLLELSNYEGSMLSFTLIEVNLAELMASYRREALNLTRPDVSVCLRTELSPHCKATLDTNFMHQLMMHLLTEAAKHTTKGDIMVIFKHERNGLRVSITYGGAGQADLLSEDIYSFLQQDNSLMLTKDNSRLGLSICQAIIDSLGGELDLDTGNGMRTTASFWFPCKLRHMRKKKA</sequence>
<dbReference type="InterPro" id="IPR005467">
    <property type="entry name" value="His_kinase_dom"/>
</dbReference>
<name>A0A1G7T020_9BACT</name>
<dbReference type="GO" id="GO:0000155">
    <property type="term" value="F:phosphorelay sensor kinase activity"/>
    <property type="evidence" value="ECO:0007669"/>
    <property type="project" value="InterPro"/>
</dbReference>
<dbReference type="SMART" id="SM00387">
    <property type="entry name" value="HATPase_c"/>
    <property type="match status" value="1"/>
</dbReference>
<proteinExistence type="predicted"/>
<protein>
    <recommendedName>
        <fullName evidence="2">histidine kinase</fullName>
        <ecNumber evidence="2">2.7.13.3</ecNumber>
    </recommendedName>
</protein>
<keyword evidence="8" id="KW-1185">Reference proteome</keyword>
<dbReference type="Pfam" id="PF02518">
    <property type="entry name" value="HATPase_c"/>
    <property type="match status" value="1"/>
</dbReference>
<comment type="catalytic activity">
    <reaction evidence="1">
        <text>ATP + protein L-histidine = ADP + protein N-phospho-L-histidine.</text>
        <dbReference type="EC" id="2.7.13.3"/>
    </reaction>
</comment>
<evidence type="ECO:0000313" key="7">
    <source>
        <dbReference type="EMBL" id="SDG28374.1"/>
    </source>
</evidence>
<dbReference type="SUPFAM" id="SSF55874">
    <property type="entry name" value="ATPase domain of HSP90 chaperone/DNA topoisomerase II/histidine kinase"/>
    <property type="match status" value="1"/>
</dbReference>
<dbReference type="EMBL" id="FNCQ01000002">
    <property type="protein sequence ID" value="SDG28374.1"/>
    <property type="molecule type" value="Genomic_DNA"/>
</dbReference>
<keyword evidence="3" id="KW-0808">Transferase</keyword>